<dbReference type="PANTHER" id="PTHR42919:SF8">
    <property type="entry name" value="N-ALPHA-ACETYLTRANSFERASE 50"/>
    <property type="match status" value="1"/>
</dbReference>
<dbReference type="InterPro" id="IPR051556">
    <property type="entry name" value="N-term/lysine_N-AcTrnsfr"/>
</dbReference>
<dbReference type="Proteomes" id="UP000070175">
    <property type="component" value="Unassembled WGS sequence"/>
</dbReference>
<dbReference type="Pfam" id="PF00583">
    <property type="entry name" value="Acetyltransf_1"/>
    <property type="match status" value="1"/>
</dbReference>
<evidence type="ECO:0000259" key="3">
    <source>
        <dbReference type="PROSITE" id="PS51186"/>
    </source>
</evidence>
<evidence type="ECO:0000313" key="5">
    <source>
        <dbReference type="Proteomes" id="UP000070175"/>
    </source>
</evidence>
<dbReference type="InterPro" id="IPR006464">
    <property type="entry name" value="AcTrfase_RimI/Ard1"/>
</dbReference>
<dbReference type="EMBL" id="LHYJ01000011">
    <property type="protein sequence ID" value="KXB08532.1"/>
    <property type="molecule type" value="Genomic_DNA"/>
</dbReference>
<dbReference type="Gene3D" id="3.40.630.30">
    <property type="match status" value="1"/>
</dbReference>
<keyword evidence="1" id="KW-0808">Transferase</keyword>
<dbReference type="NCBIfam" id="TIGR01575">
    <property type="entry name" value="rimI"/>
    <property type="match status" value="1"/>
</dbReference>
<evidence type="ECO:0000256" key="1">
    <source>
        <dbReference type="ARBA" id="ARBA00022679"/>
    </source>
</evidence>
<keyword evidence="2" id="KW-0012">Acyltransferase</keyword>
<protein>
    <recommendedName>
        <fullName evidence="3">N-acetyltransferase domain-containing protein</fullName>
    </recommendedName>
</protein>
<gene>
    <name evidence="4" type="ORF">AKJ56_01065</name>
</gene>
<keyword evidence="5" id="KW-1185">Reference proteome</keyword>
<dbReference type="GO" id="GO:0008080">
    <property type="term" value="F:N-acetyltransferase activity"/>
    <property type="evidence" value="ECO:0007669"/>
    <property type="project" value="InterPro"/>
</dbReference>
<dbReference type="CDD" id="cd04301">
    <property type="entry name" value="NAT_SF"/>
    <property type="match status" value="1"/>
</dbReference>
<dbReference type="InterPro" id="IPR016181">
    <property type="entry name" value="Acyl_CoA_acyltransferase"/>
</dbReference>
<reference evidence="4 5" key="1">
    <citation type="journal article" date="2016" name="Sci. Rep.">
        <title>Metabolic traits of an uncultured archaeal lineage -MSBL1- from brine pools of the Red Sea.</title>
        <authorList>
            <person name="Mwirichia R."/>
            <person name="Alam I."/>
            <person name="Rashid M."/>
            <person name="Vinu M."/>
            <person name="Ba-Alawi W."/>
            <person name="Anthony Kamau A."/>
            <person name="Kamanda Ngugi D."/>
            <person name="Goker M."/>
            <person name="Klenk H.P."/>
            <person name="Bajic V."/>
            <person name="Stingl U."/>
        </authorList>
    </citation>
    <scope>NUCLEOTIDE SEQUENCE [LARGE SCALE GENOMIC DNA]</scope>
    <source>
        <strain evidence="4">SCGC-AAA382N08</strain>
    </source>
</reference>
<proteinExistence type="predicted"/>
<evidence type="ECO:0000313" key="4">
    <source>
        <dbReference type="EMBL" id="KXB08532.1"/>
    </source>
</evidence>
<dbReference type="InterPro" id="IPR000182">
    <property type="entry name" value="GNAT_dom"/>
</dbReference>
<dbReference type="AlphaFoldDB" id="A0A133VQ14"/>
<accession>A0A133VQ14</accession>
<name>A0A133VQ14_9EURY</name>
<dbReference type="PATRIC" id="fig|1698285.3.peg.82"/>
<dbReference type="PROSITE" id="PS51186">
    <property type="entry name" value="GNAT"/>
    <property type="match status" value="1"/>
</dbReference>
<evidence type="ECO:0000256" key="2">
    <source>
        <dbReference type="ARBA" id="ARBA00023315"/>
    </source>
</evidence>
<dbReference type="PANTHER" id="PTHR42919">
    <property type="entry name" value="N-ALPHA-ACETYLTRANSFERASE"/>
    <property type="match status" value="1"/>
</dbReference>
<dbReference type="SUPFAM" id="SSF55729">
    <property type="entry name" value="Acyl-CoA N-acyltransferases (Nat)"/>
    <property type="match status" value="1"/>
</dbReference>
<organism evidence="4 5">
    <name type="scientific">candidate division MSBL1 archaeon SCGC-AAA382N08</name>
    <dbReference type="NCBI Taxonomy" id="1698285"/>
    <lineage>
        <taxon>Archaea</taxon>
        <taxon>Methanobacteriati</taxon>
        <taxon>Methanobacteriota</taxon>
        <taxon>candidate division MSBL1</taxon>
    </lineage>
</organism>
<sequence>MANFDPSYVNEIIEIEEEVFQDPWPGSLLRRIGKRNPKGFKVAISENRILGYAVGRVETKNGTSLGHLMDLAVDMEYRRRGVGSALLKEIGDYFEKKEAEGAWLEMRKGHQKARKFYQQNGYEKFDVKEGYYSDGTNAVIMSKELDI</sequence>
<feature type="domain" description="N-acetyltransferase" evidence="3">
    <location>
        <begin position="1"/>
        <end position="146"/>
    </location>
</feature>
<comment type="caution">
    <text evidence="4">The sequence shown here is derived from an EMBL/GenBank/DDBJ whole genome shotgun (WGS) entry which is preliminary data.</text>
</comment>